<keyword evidence="3" id="KW-0740">Sodium/potassium transport</keyword>
<keyword evidence="3" id="KW-0633">Potassium transport</keyword>
<feature type="transmembrane region" description="Helical" evidence="16">
    <location>
        <begin position="80"/>
        <end position="102"/>
    </location>
</feature>
<organism evidence="18 19">
    <name type="scientific">Macrostomum lignano</name>
    <dbReference type="NCBI Taxonomy" id="282301"/>
    <lineage>
        <taxon>Eukaryota</taxon>
        <taxon>Metazoa</taxon>
        <taxon>Spiralia</taxon>
        <taxon>Lophotrochozoa</taxon>
        <taxon>Platyhelminthes</taxon>
        <taxon>Rhabditophora</taxon>
        <taxon>Macrostomorpha</taxon>
        <taxon>Macrostomida</taxon>
        <taxon>Macrostomidae</taxon>
        <taxon>Macrostomum</taxon>
    </lineage>
</organism>
<feature type="transmembrane region" description="Helical" evidence="16">
    <location>
        <begin position="305"/>
        <end position="328"/>
    </location>
</feature>
<reference evidence="18 19" key="1">
    <citation type="submission" date="2017-06" db="EMBL/GenBank/DDBJ databases">
        <title>A platform for efficient transgenesis in Macrostomum lignano, a flatworm model organism for stem cell research.</title>
        <authorList>
            <person name="Berezikov E."/>
        </authorList>
    </citation>
    <scope>NUCLEOTIDE SEQUENCE [LARGE SCALE GENOMIC DNA]</scope>
    <source>
        <strain evidence="18">DV1</strain>
        <tissue evidence="18">Whole organism</tissue>
    </source>
</reference>
<dbReference type="InterPro" id="IPR059000">
    <property type="entry name" value="ATPase_P-type_domA"/>
</dbReference>
<proteinExistence type="predicted"/>
<dbReference type="InterPro" id="IPR050510">
    <property type="entry name" value="Cation_transp_ATPase_P-type"/>
</dbReference>
<keyword evidence="2" id="KW-1003">Cell membrane</keyword>
<comment type="subunit">
    <text evidence="12">The sodium/potassium-transporting ATPase is composed of a catalytic alpha subunit, an auxiliary non-catalytic beta subunit and an additional regulatory subunit.</text>
</comment>
<dbReference type="EMBL" id="NIVC01002283">
    <property type="protein sequence ID" value="PAA59265.1"/>
    <property type="molecule type" value="Genomic_DNA"/>
</dbReference>
<evidence type="ECO:0000256" key="1">
    <source>
        <dbReference type="ARBA" id="ARBA00004651"/>
    </source>
</evidence>
<comment type="subcellular location">
    <subcellularLocation>
        <location evidence="1">Cell membrane</location>
        <topology evidence="1">Multi-pass membrane protein</topology>
    </subcellularLocation>
</comment>
<dbReference type="PANTHER" id="PTHR43294">
    <property type="entry name" value="SODIUM/POTASSIUM-TRANSPORTING ATPASE SUBUNIT ALPHA"/>
    <property type="match status" value="1"/>
</dbReference>
<keyword evidence="14" id="KW-0175">Coiled coil</keyword>
<keyword evidence="3" id="KW-0630">Potassium</keyword>
<evidence type="ECO:0000256" key="9">
    <source>
        <dbReference type="ARBA" id="ARBA00023136"/>
    </source>
</evidence>
<dbReference type="SUPFAM" id="SSF81653">
    <property type="entry name" value="Calcium ATPase, transduction domain A"/>
    <property type="match status" value="1"/>
</dbReference>
<dbReference type="GO" id="GO:0005886">
    <property type="term" value="C:plasma membrane"/>
    <property type="evidence" value="ECO:0007669"/>
    <property type="project" value="UniProtKB-SubCell"/>
</dbReference>
<dbReference type="SUPFAM" id="SSF81665">
    <property type="entry name" value="Calcium ATPase, transmembrane domain M"/>
    <property type="match status" value="1"/>
</dbReference>
<feature type="compositionally biased region" description="Low complexity" evidence="15">
    <location>
        <begin position="499"/>
        <end position="519"/>
    </location>
</feature>
<evidence type="ECO:0000256" key="14">
    <source>
        <dbReference type="SAM" id="Coils"/>
    </source>
</evidence>
<keyword evidence="5" id="KW-0547">Nucleotide-binding</keyword>
<evidence type="ECO:0000256" key="10">
    <source>
        <dbReference type="ARBA" id="ARBA00023201"/>
    </source>
</evidence>
<dbReference type="PANTHER" id="PTHR43294:SF13">
    <property type="entry name" value="SODIUM_POTASSIUM-TRANSPORTING ATPASE SUBUNIT ALPHA"/>
    <property type="match status" value="1"/>
</dbReference>
<protein>
    <recommendedName>
        <fullName evidence="13">Na(+)/K(+)-exchanging ATPase</fullName>
        <ecNumber evidence="13">7.2.2.13</ecNumber>
    </recommendedName>
</protein>
<dbReference type="NCBIfam" id="TIGR01494">
    <property type="entry name" value="ATPase_P-type"/>
    <property type="match status" value="1"/>
</dbReference>
<dbReference type="Proteomes" id="UP000215902">
    <property type="component" value="Unassembled WGS sequence"/>
</dbReference>
<dbReference type="PROSITE" id="PS00154">
    <property type="entry name" value="ATPASE_E1_E2"/>
    <property type="match status" value="1"/>
</dbReference>
<evidence type="ECO:0000256" key="4">
    <source>
        <dbReference type="ARBA" id="ARBA00022692"/>
    </source>
</evidence>
<dbReference type="Gene3D" id="2.70.150.10">
    <property type="entry name" value="Calcium-transporting ATPase, cytoplasmic transduction domain A"/>
    <property type="match status" value="1"/>
</dbReference>
<dbReference type="FunFam" id="2.70.150.10:FF:000003">
    <property type="entry name" value="Sodium/potassium-transporting ATPase subunit alpha"/>
    <property type="match status" value="1"/>
</dbReference>
<dbReference type="GO" id="GO:0030007">
    <property type="term" value="P:intracellular potassium ion homeostasis"/>
    <property type="evidence" value="ECO:0007669"/>
    <property type="project" value="TreeGrafter"/>
</dbReference>
<evidence type="ECO:0000256" key="15">
    <source>
        <dbReference type="SAM" id="MobiDB-lite"/>
    </source>
</evidence>
<evidence type="ECO:0000256" key="7">
    <source>
        <dbReference type="ARBA" id="ARBA00022989"/>
    </source>
</evidence>
<evidence type="ECO:0000256" key="11">
    <source>
        <dbReference type="ARBA" id="ARBA00037422"/>
    </source>
</evidence>
<feature type="domain" description="Cation-transporting P-type ATPase N-terminal" evidence="17">
    <location>
        <begin position="26"/>
        <end position="100"/>
    </location>
</feature>
<feature type="compositionally biased region" description="Low complexity" evidence="15">
    <location>
        <begin position="544"/>
        <end position="563"/>
    </location>
</feature>
<dbReference type="GO" id="GO:0005391">
    <property type="term" value="F:P-type sodium:potassium-exchanging transporter activity"/>
    <property type="evidence" value="ECO:0007669"/>
    <property type="project" value="UniProtKB-EC"/>
</dbReference>
<comment type="caution">
    <text evidence="18">The sequence shown here is derived from an EMBL/GenBank/DDBJ whole genome shotgun (WGS) entry which is preliminary data.</text>
</comment>
<keyword evidence="9 16" id="KW-0472">Membrane</keyword>
<dbReference type="Gene3D" id="1.20.1110.10">
    <property type="entry name" value="Calcium-transporting ATPase, transmembrane domain"/>
    <property type="match status" value="1"/>
</dbReference>
<sequence>MADEKKNDKKAGKAKLDDLKQELDMDEHRIDIQELYSRLETNPTSGLTVEDAAQRLAKYGRNELTPPKTTPEWVKFCKTLFGGFSLLLWIGAVLCFFAYSIQTGAYENPPGDNLYLGIVLTFVVVVTGVFSYYQEAKSAKIMESFKKMVPQHAMALRGGQKLNVPSEELVIGDIVEVKLGDRIPADIRIITSHGFKVDNSCLTGESEAQSRTPEYTNENPLETKNLAFFSTNAVEGACTGIVICTGDHTVMGRIANLASGLEMGETPIAREIQHFIHIITGVAVFLGVSFFIIAFILQYNWLEAVIFLIGIIVANVPEGLLATVTVCLTLTAKRMASKNCLVKNLEAVETLGSTSTICSDKTGTLTQNRMTVAHMWCNNRILEADTSEEQNTAEYNKSSPEWIALSRCAMLCNRAEFKAGEESKPVLKRECNGDASESALLKCVELSIGGVSEYRKKNTKVCEVPFNSTNKYQVSIHKTDDGDKRFLLVMKGAPSASWTAAHTSSSTARTSSWTTSGRAPSIPPTRSSAAWASGCWDSATSACPLRSTLTDTPSTPRSRTSRS</sequence>
<dbReference type="GO" id="GO:1902600">
    <property type="term" value="P:proton transmembrane transport"/>
    <property type="evidence" value="ECO:0007669"/>
    <property type="project" value="TreeGrafter"/>
</dbReference>
<evidence type="ECO:0000256" key="5">
    <source>
        <dbReference type="ARBA" id="ARBA00022741"/>
    </source>
</evidence>
<dbReference type="GO" id="GO:0036376">
    <property type="term" value="P:sodium ion export across plasma membrane"/>
    <property type="evidence" value="ECO:0007669"/>
    <property type="project" value="TreeGrafter"/>
</dbReference>
<feature type="coiled-coil region" evidence="14">
    <location>
        <begin position="2"/>
        <end position="29"/>
    </location>
</feature>
<evidence type="ECO:0000313" key="18">
    <source>
        <dbReference type="EMBL" id="PAA59265.1"/>
    </source>
</evidence>
<dbReference type="InterPro" id="IPR008250">
    <property type="entry name" value="ATPase_P-typ_transduc_dom_A_sf"/>
</dbReference>
<dbReference type="GO" id="GO:0006883">
    <property type="term" value="P:intracellular sodium ion homeostasis"/>
    <property type="evidence" value="ECO:0007669"/>
    <property type="project" value="TreeGrafter"/>
</dbReference>
<dbReference type="EC" id="7.2.2.13" evidence="13"/>
<dbReference type="GO" id="GO:0016887">
    <property type="term" value="F:ATP hydrolysis activity"/>
    <property type="evidence" value="ECO:0007669"/>
    <property type="project" value="InterPro"/>
</dbReference>
<keyword evidence="6" id="KW-0067">ATP-binding</keyword>
<evidence type="ECO:0000256" key="13">
    <source>
        <dbReference type="ARBA" id="ARBA00039096"/>
    </source>
</evidence>
<dbReference type="AlphaFoldDB" id="A0A267ECF9"/>
<dbReference type="GO" id="GO:1990573">
    <property type="term" value="P:potassium ion import across plasma membrane"/>
    <property type="evidence" value="ECO:0007669"/>
    <property type="project" value="TreeGrafter"/>
</dbReference>
<dbReference type="PRINTS" id="PR00121">
    <property type="entry name" value="NAKATPASE"/>
</dbReference>
<dbReference type="InterPro" id="IPR023298">
    <property type="entry name" value="ATPase_P-typ_TM_dom_sf"/>
</dbReference>
<keyword evidence="10" id="KW-0406">Ion transport</keyword>
<name>A0A267ECF9_9PLAT</name>
<dbReference type="Pfam" id="PF13246">
    <property type="entry name" value="Cation_ATPase"/>
    <property type="match status" value="1"/>
</dbReference>
<keyword evidence="10" id="KW-0813">Transport</keyword>
<evidence type="ECO:0000256" key="12">
    <source>
        <dbReference type="ARBA" id="ARBA00038795"/>
    </source>
</evidence>
<dbReference type="SUPFAM" id="SSF81660">
    <property type="entry name" value="Metal cation-transporting ATPase, ATP-binding domain N"/>
    <property type="match status" value="1"/>
</dbReference>
<dbReference type="Gene3D" id="3.40.50.1000">
    <property type="entry name" value="HAD superfamily/HAD-like"/>
    <property type="match status" value="1"/>
</dbReference>
<dbReference type="STRING" id="282301.A0A267ECF9"/>
<dbReference type="OrthoDB" id="3352408at2759"/>
<feature type="transmembrane region" description="Helical" evidence="16">
    <location>
        <begin position="275"/>
        <end position="299"/>
    </location>
</feature>
<keyword evidence="7 16" id="KW-1133">Transmembrane helix</keyword>
<evidence type="ECO:0000259" key="17">
    <source>
        <dbReference type="SMART" id="SM00831"/>
    </source>
</evidence>
<dbReference type="InterPro" id="IPR023214">
    <property type="entry name" value="HAD_sf"/>
</dbReference>
<keyword evidence="8" id="KW-0915">Sodium</keyword>
<evidence type="ECO:0000256" key="16">
    <source>
        <dbReference type="SAM" id="Phobius"/>
    </source>
</evidence>
<evidence type="ECO:0000256" key="3">
    <source>
        <dbReference type="ARBA" id="ARBA00022607"/>
    </source>
</evidence>
<evidence type="ECO:0000256" key="6">
    <source>
        <dbReference type="ARBA" id="ARBA00022840"/>
    </source>
</evidence>
<feature type="transmembrane region" description="Helical" evidence="16">
    <location>
        <begin position="114"/>
        <end position="133"/>
    </location>
</feature>
<dbReference type="GO" id="GO:0005524">
    <property type="term" value="F:ATP binding"/>
    <property type="evidence" value="ECO:0007669"/>
    <property type="project" value="UniProtKB-KW"/>
</dbReference>
<dbReference type="Pfam" id="PF00690">
    <property type="entry name" value="Cation_ATPase_N"/>
    <property type="match status" value="1"/>
</dbReference>
<evidence type="ECO:0000256" key="8">
    <source>
        <dbReference type="ARBA" id="ARBA00023053"/>
    </source>
</evidence>
<dbReference type="Gene3D" id="3.40.1110.10">
    <property type="entry name" value="Calcium-transporting ATPase, cytoplasmic domain N"/>
    <property type="match status" value="1"/>
</dbReference>
<keyword evidence="4 16" id="KW-0812">Transmembrane</keyword>
<evidence type="ECO:0000256" key="2">
    <source>
        <dbReference type="ARBA" id="ARBA00022475"/>
    </source>
</evidence>
<dbReference type="InterPro" id="IPR018303">
    <property type="entry name" value="ATPase_P-typ_P_site"/>
</dbReference>
<dbReference type="InterPro" id="IPR023299">
    <property type="entry name" value="ATPase_P-typ_cyto_dom_N"/>
</dbReference>
<gene>
    <name evidence="18" type="ORF">BOX15_Mlig021528g2</name>
</gene>
<comment type="function">
    <text evidence="11">This is the catalytic component of the active enzyme, which catalyzes the hydrolysis of ATP coupled with the exchange of sodium and potassium ions across the plasma membrane. This action creates the electrochemical gradient of sodium and potassium ions, providing the energy for active transport of various nutrients.</text>
</comment>
<feature type="region of interest" description="Disordered" evidence="15">
    <location>
        <begin position="499"/>
        <end position="563"/>
    </location>
</feature>
<dbReference type="SMART" id="SM00831">
    <property type="entry name" value="Cation_ATPase_N"/>
    <property type="match status" value="1"/>
</dbReference>
<dbReference type="Pfam" id="PF00122">
    <property type="entry name" value="E1-E2_ATPase"/>
    <property type="match status" value="1"/>
</dbReference>
<evidence type="ECO:0000313" key="19">
    <source>
        <dbReference type="Proteomes" id="UP000215902"/>
    </source>
</evidence>
<dbReference type="InterPro" id="IPR001757">
    <property type="entry name" value="P_typ_ATPase"/>
</dbReference>
<accession>A0A267ECF9</accession>
<dbReference type="FunFam" id="1.20.1110.10:FF:000095">
    <property type="entry name" value="Sodium/potassium-transporting ATPase subunit alpha-1"/>
    <property type="match status" value="1"/>
</dbReference>
<keyword evidence="10" id="KW-0739">Sodium transport</keyword>
<keyword evidence="19" id="KW-1185">Reference proteome</keyword>
<dbReference type="PRINTS" id="PR00119">
    <property type="entry name" value="CATATPASE"/>
</dbReference>
<dbReference type="InterPro" id="IPR004014">
    <property type="entry name" value="ATPase_P-typ_cation-transptr_N"/>
</dbReference>